<proteinExistence type="predicted"/>
<dbReference type="Gene3D" id="3.20.20.80">
    <property type="entry name" value="Glycosidases"/>
    <property type="match status" value="1"/>
</dbReference>
<reference evidence="1" key="1">
    <citation type="submission" date="2021-01" db="EMBL/GenBank/DDBJ databases">
        <authorList>
            <person name="Li R."/>
            <person name="Bekaert M."/>
        </authorList>
    </citation>
    <scope>NUCLEOTIDE SEQUENCE</scope>
    <source>
        <strain evidence="1">Farmed</strain>
    </source>
</reference>
<accession>A0A812D3X1</accession>
<dbReference type="AlphaFoldDB" id="A0A812D3X1"/>
<protein>
    <submittedName>
        <fullName evidence="1">Mannan endo-1,4-beta-mannosidase</fullName>
    </submittedName>
</protein>
<keyword evidence="2" id="KW-1185">Reference proteome</keyword>
<dbReference type="PANTHER" id="PTHR37398:SF3">
    <property type="entry name" value="GLYCOSIDE HYDROLASE FAMILY 5 DOMAIN-CONTAINING PROTEIN"/>
    <property type="match status" value="1"/>
</dbReference>
<gene>
    <name evidence="1" type="ORF">SPHA_47051</name>
</gene>
<evidence type="ECO:0000313" key="2">
    <source>
        <dbReference type="Proteomes" id="UP000597762"/>
    </source>
</evidence>
<dbReference type="InterPro" id="IPR017853">
    <property type="entry name" value="GH"/>
</dbReference>
<organism evidence="1 2">
    <name type="scientific">Acanthosepion pharaonis</name>
    <name type="common">Pharaoh cuttlefish</name>
    <name type="synonym">Sepia pharaonis</name>
    <dbReference type="NCBI Taxonomy" id="158019"/>
    <lineage>
        <taxon>Eukaryota</taxon>
        <taxon>Metazoa</taxon>
        <taxon>Spiralia</taxon>
        <taxon>Lophotrochozoa</taxon>
        <taxon>Mollusca</taxon>
        <taxon>Cephalopoda</taxon>
        <taxon>Coleoidea</taxon>
        <taxon>Decapodiformes</taxon>
        <taxon>Sepiida</taxon>
        <taxon>Sepiina</taxon>
        <taxon>Sepiidae</taxon>
        <taxon>Acanthosepion</taxon>
    </lineage>
</organism>
<sequence>MGRNPNSESARNLRTNVSVAHLYHVSRPSHLSWKEKVELALEADFLDEEQNAVGHCACLILKPGNSQDFGNNNFKKSKAEFYEILKKVHAAGGNSIRIWLHCRGESTPYMTNDGMTIRLDVRNTFIYDVREYLWMARRLNILVFLVLWNGALPIGSQHWKLQGLLKDGVKLQSYITRALKPLVTAIKDEPSLGGWEIINEPEGVIKTYVPSKNRCENTLKLIFSGAGWAGYEFTMREIQRFINWQADAIHSIDPKSLVTVGAWSVRSMTDQLGWTNYYHDNCLYEAGRRSLGYLDFFEVHSYATFGYYRNFSPFKNEKKAYGLKKPMIIGEFSQAAGAGMNITKQFEYIYNNGYSGAWSWQANALGKNSDSLETQLKGLRTLKGRSDHGYIQVILD</sequence>
<dbReference type="EMBL" id="CAHIKZ030002524">
    <property type="protein sequence ID" value="CAE1288320.1"/>
    <property type="molecule type" value="Genomic_DNA"/>
</dbReference>
<dbReference type="PANTHER" id="PTHR37398">
    <property type="entry name" value="ENDO-BETA-1,4-MANNANASE"/>
    <property type="match status" value="1"/>
</dbReference>
<dbReference type="Proteomes" id="UP000597762">
    <property type="component" value="Unassembled WGS sequence"/>
</dbReference>
<evidence type="ECO:0000313" key="1">
    <source>
        <dbReference type="EMBL" id="CAE1288320.1"/>
    </source>
</evidence>
<name>A0A812D3X1_ACAPH</name>
<dbReference type="SUPFAM" id="SSF51445">
    <property type="entry name" value="(Trans)glycosidases"/>
    <property type="match status" value="1"/>
</dbReference>
<dbReference type="OrthoDB" id="406631at2759"/>
<comment type="caution">
    <text evidence="1">The sequence shown here is derived from an EMBL/GenBank/DDBJ whole genome shotgun (WGS) entry which is preliminary data.</text>
</comment>